<protein>
    <recommendedName>
        <fullName evidence="6">Ion transport domain-containing protein</fullName>
    </recommendedName>
</protein>
<dbReference type="GO" id="GO:0005216">
    <property type="term" value="F:monoatomic ion channel activity"/>
    <property type="evidence" value="ECO:0007669"/>
    <property type="project" value="InterPro"/>
</dbReference>
<reference evidence="7 8" key="1">
    <citation type="submission" date="2018-11" db="EMBL/GenBank/DDBJ databases">
        <authorList>
            <consortium name="Pathogen Informatics"/>
        </authorList>
    </citation>
    <scope>NUCLEOTIDE SEQUENCE [LARGE SCALE GENOMIC DNA]</scope>
    <source>
        <strain evidence="7 8">Zambia</strain>
    </source>
</reference>
<feature type="domain" description="Ion transport" evidence="6">
    <location>
        <begin position="127"/>
        <end position="239"/>
    </location>
</feature>
<accession>A0A3P7YXD5</accession>
<feature type="transmembrane region" description="Helical" evidence="5">
    <location>
        <begin position="151"/>
        <end position="179"/>
    </location>
</feature>
<evidence type="ECO:0000256" key="2">
    <source>
        <dbReference type="ARBA" id="ARBA00022692"/>
    </source>
</evidence>
<keyword evidence="4 5" id="KW-0472">Membrane</keyword>
<name>A0A3P7YXD5_9TREM</name>
<dbReference type="GO" id="GO:0016020">
    <property type="term" value="C:membrane"/>
    <property type="evidence" value="ECO:0007669"/>
    <property type="project" value="UniProtKB-SubCell"/>
</dbReference>
<keyword evidence="3 5" id="KW-1133">Transmembrane helix</keyword>
<dbReference type="Proteomes" id="UP000277204">
    <property type="component" value="Unassembled WGS sequence"/>
</dbReference>
<sequence>MSSNQLLVQIYIGLETLYLLFACATENVILVLGLTNFIFRFANLFIIYKQYSLIKNYKNCLFSNQINANEINWKLYLNYLNNKKQTKSFNGKKTLSFIQQLSSLLSWWNHHHHHHHYNLFLIGYDLLKSIHYQLSLFYFNNPNINQLHYQLIHQFILIIFTSFGIMIHPFFYSLVLLDVITREETLLNVVRSVTKNGRSIFLTGILALIIIYLYSIIGYAYFQNDFTIEIDVTNDNVRSKYNAIKICQKLAAQLDVFLNVVLFELNSLIMNGIILVLININSLIYAKSSISLSVK</sequence>
<dbReference type="PANTHER" id="PTHR45816">
    <property type="entry name" value="MIR DOMAIN-CONTAINING PROTEIN"/>
    <property type="match status" value="1"/>
</dbReference>
<evidence type="ECO:0000256" key="5">
    <source>
        <dbReference type="SAM" id="Phobius"/>
    </source>
</evidence>
<dbReference type="GO" id="GO:0006816">
    <property type="term" value="P:calcium ion transport"/>
    <property type="evidence" value="ECO:0007669"/>
    <property type="project" value="InterPro"/>
</dbReference>
<evidence type="ECO:0000256" key="4">
    <source>
        <dbReference type="ARBA" id="ARBA00023136"/>
    </source>
</evidence>
<evidence type="ECO:0000313" key="7">
    <source>
        <dbReference type="EMBL" id="VDO76924.1"/>
    </source>
</evidence>
<evidence type="ECO:0000256" key="1">
    <source>
        <dbReference type="ARBA" id="ARBA00004141"/>
    </source>
</evidence>
<evidence type="ECO:0000259" key="6">
    <source>
        <dbReference type="Pfam" id="PF00520"/>
    </source>
</evidence>
<feature type="transmembrane region" description="Helical" evidence="5">
    <location>
        <begin position="28"/>
        <end position="48"/>
    </location>
</feature>
<evidence type="ECO:0000313" key="8">
    <source>
        <dbReference type="Proteomes" id="UP000277204"/>
    </source>
</evidence>
<organism evidence="7 8">
    <name type="scientific">Schistosoma margrebowiei</name>
    <dbReference type="NCBI Taxonomy" id="48269"/>
    <lineage>
        <taxon>Eukaryota</taxon>
        <taxon>Metazoa</taxon>
        <taxon>Spiralia</taxon>
        <taxon>Lophotrochozoa</taxon>
        <taxon>Platyhelminthes</taxon>
        <taxon>Trematoda</taxon>
        <taxon>Digenea</taxon>
        <taxon>Strigeidida</taxon>
        <taxon>Schistosomatoidea</taxon>
        <taxon>Schistosomatidae</taxon>
        <taxon>Schistosoma</taxon>
    </lineage>
</organism>
<feature type="transmembrane region" description="Helical" evidence="5">
    <location>
        <begin position="200"/>
        <end position="222"/>
    </location>
</feature>
<dbReference type="EMBL" id="UZAI01003070">
    <property type="protein sequence ID" value="VDO76924.1"/>
    <property type="molecule type" value="Genomic_DNA"/>
</dbReference>
<proteinExistence type="predicted"/>
<keyword evidence="2 5" id="KW-0812">Transmembrane</keyword>
<dbReference type="InterPro" id="IPR005821">
    <property type="entry name" value="Ion_trans_dom"/>
</dbReference>
<dbReference type="Pfam" id="PF00520">
    <property type="entry name" value="Ion_trans"/>
    <property type="match status" value="1"/>
</dbReference>
<dbReference type="PANTHER" id="PTHR45816:SF4">
    <property type="entry name" value="RYR_IP3R HOMOLOGY ASSOCIATED DOMAIN-CONTAINING PROTEIN"/>
    <property type="match status" value="1"/>
</dbReference>
<keyword evidence="8" id="KW-1185">Reference proteome</keyword>
<evidence type="ECO:0000256" key="3">
    <source>
        <dbReference type="ARBA" id="ARBA00022989"/>
    </source>
</evidence>
<gene>
    <name evidence="7" type="ORF">SMRZ_LOCUS7552</name>
</gene>
<comment type="subcellular location">
    <subcellularLocation>
        <location evidence="1">Membrane</location>
        <topology evidence="1">Multi-pass membrane protein</topology>
    </subcellularLocation>
</comment>
<dbReference type="InterPro" id="IPR015925">
    <property type="entry name" value="Ryanodine_IP3_receptor"/>
</dbReference>
<dbReference type="AlphaFoldDB" id="A0A3P7YXD5"/>